<dbReference type="AlphaFoldDB" id="A0AAW0MTM8"/>
<comment type="caution">
    <text evidence="1">The sequence shown here is derived from an EMBL/GenBank/DDBJ whole genome shotgun (WGS) entry which is preliminary data.</text>
</comment>
<evidence type="ECO:0000313" key="1">
    <source>
        <dbReference type="EMBL" id="KAK7879816.1"/>
    </source>
</evidence>
<organism evidence="1 2">
    <name type="scientific">Mugilogobius chulae</name>
    <name type="common">yellowstripe goby</name>
    <dbReference type="NCBI Taxonomy" id="88201"/>
    <lineage>
        <taxon>Eukaryota</taxon>
        <taxon>Metazoa</taxon>
        <taxon>Chordata</taxon>
        <taxon>Craniata</taxon>
        <taxon>Vertebrata</taxon>
        <taxon>Euteleostomi</taxon>
        <taxon>Actinopterygii</taxon>
        <taxon>Neopterygii</taxon>
        <taxon>Teleostei</taxon>
        <taxon>Neoteleostei</taxon>
        <taxon>Acanthomorphata</taxon>
        <taxon>Gobiaria</taxon>
        <taxon>Gobiiformes</taxon>
        <taxon>Gobioidei</taxon>
        <taxon>Gobiidae</taxon>
        <taxon>Gobionellinae</taxon>
        <taxon>Mugilogobius</taxon>
    </lineage>
</organism>
<keyword evidence="2" id="KW-1185">Reference proteome</keyword>
<protein>
    <submittedName>
        <fullName evidence="1">Uncharacterized protein</fullName>
    </submittedName>
</protein>
<dbReference type="Proteomes" id="UP001460270">
    <property type="component" value="Unassembled WGS sequence"/>
</dbReference>
<dbReference type="EMBL" id="JBBPFD010000196">
    <property type="protein sequence ID" value="KAK7879816.1"/>
    <property type="molecule type" value="Genomic_DNA"/>
</dbReference>
<name>A0AAW0MTM8_9GOBI</name>
<proteinExistence type="predicted"/>
<sequence length="184" mass="20883">MSRGRVGVLAIRASSWQHLKSGTRSWRPVFCSLDSSWRMFVSGFCCEFFTLSVSVRPPSSFCSLDSFVHFSQCLDCVSWRNVCVWVLRCEFLRRSEMRPLRFCSLDSVPGMKSLSVAWAHAETLPGQLHSSLQVLHVDRTFSRLTVRRGNWSDALPHHTSLVPSPSPSQVKGRQVPILRLKSKS</sequence>
<accession>A0AAW0MTM8</accession>
<reference evidence="2" key="1">
    <citation type="submission" date="2024-04" db="EMBL/GenBank/DDBJ databases">
        <title>Salinicola lusitanus LLJ914,a marine bacterium isolated from the Okinawa Trough.</title>
        <authorList>
            <person name="Li J."/>
        </authorList>
    </citation>
    <scope>NUCLEOTIDE SEQUENCE [LARGE SCALE GENOMIC DNA]</scope>
</reference>
<gene>
    <name evidence="1" type="ORF">WMY93_033522</name>
</gene>
<evidence type="ECO:0000313" key="2">
    <source>
        <dbReference type="Proteomes" id="UP001460270"/>
    </source>
</evidence>